<comment type="caution">
    <text evidence="1">The sequence shown here is derived from an EMBL/GenBank/DDBJ whole genome shotgun (WGS) entry which is preliminary data.</text>
</comment>
<dbReference type="Proteomes" id="UP000465601">
    <property type="component" value="Unassembled WGS sequence"/>
</dbReference>
<evidence type="ECO:0000313" key="2">
    <source>
        <dbReference type="Proteomes" id="UP000465601"/>
    </source>
</evidence>
<dbReference type="AlphaFoldDB" id="A0A833HRM3"/>
<accession>A0A833HRM3</accession>
<proteinExistence type="predicted"/>
<evidence type="ECO:0000313" key="1">
    <source>
        <dbReference type="EMBL" id="KAB3533256.1"/>
    </source>
</evidence>
<dbReference type="InterPro" id="IPR022477">
    <property type="entry name" value="Spore_YqfC"/>
</dbReference>
<sequence>MKKTEAIKKNIADALELPQDILLDLPKITLVGNLQLYVENHKGILEYSSTRIRIFTKSGILRIIGKSLLLKSIVVEEIIIVGEISGFEFLD</sequence>
<organism evidence="1 2">
    <name type="scientific">Alkaliphilus serpentinus</name>
    <dbReference type="NCBI Taxonomy" id="1482731"/>
    <lineage>
        <taxon>Bacteria</taxon>
        <taxon>Bacillati</taxon>
        <taxon>Bacillota</taxon>
        <taxon>Clostridia</taxon>
        <taxon>Peptostreptococcales</taxon>
        <taxon>Natronincolaceae</taxon>
        <taxon>Alkaliphilus</taxon>
    </lineage>
</organism>
<dbReference type="EMBL" id="WBZB01000004">
    <property type="protein sequence ID" value="KAB3533256.1"/>
    <property type="molecule type" value="Genomic_DNA"/>
</dbReference>
<gene>
    <name evidence="1" type="primary">yqfC</name>
    <name evidence="1" type="ORF">F8153_01555</name>
</gene>
<name>A0A833HRM3_9FIRM</name>
<dbReference type="Pfam" id="PF07873">
    <property type="entry name" value="YabP"/>
    <property type="match status" value="1"/>
</dbReference>
<dbReference type="NCBIfam" id="TIGR02856">
    <property type="entry name" value="spore_yqfC"/>
    <property type="match status" value="1"/>
</dbReference>
<keyword evidence="2" id="KW-1185">Reference proteome</keyword>
<dbReference type="OrthoDB" id="2989236at2"/>
<protein>
    <submittedName>
        <fullName evidence="1">Sporulation protein YqfC</fullName>
    </submittedName>
</protein>
<dbReference type="RefSeq" id="WP_151864582.1">
    <property type="nucleotide sequence ID" value="NZ_WBZB01000004.1"/>
</dbReference>
<reference evidence="1 2" key="1">
    <citation type="submission" date="2019-10" db="EMBL/GenBank/DDBJ databases">
        <title>Alkaliphilus serpentinus sp. nov. and Alkaliphilus pronyensis sp. nov., two novel anaerobic alkaliphilic species isolated from the serpentinized-hosted hydrothermal field of the Prony Bay (New Caledonia).</title>
        <authorList>
            <person name="Postec A."/>
        </authorList>
    </citation>
    <scope>NUCLEOTIDE SEQUENCE [LARGE SCALE GENOMIC DNA]</scope>
    <source>
        <strain evidence="1 2">LacT</strain>
    </source>
</reference>
<dbReference type="InterPro" id="IPR022476">
    <property type="entry name" value="Spore_YabP/YqfC"/>
</dbReference>